<name>A0A316U6W3_9BASI</name>
<dbReference type="GO" id="GO:0000012">
    <property type="term" value="P:single strand break repair"/>
    <property type="evidence" value="ECO:0007669"/>
    <property type="project" value="TreeGrafter"/>
</dbReference>
<sequence length="431" mass="46786">MASTGPFASASTSSTPFSSKPRTFPPPSHRRPHTQAQSPPKGQGQDDAWKSALTRYAKSPDPASLPKEEVLHWDEQTITIYDGYEKAKYHFLCLPRIPFRLKGRKGAAVGSGREEKQEEQVPPLRITPQKGGADSGNWRSRGPATPPAPAPASSTETPKPILSTAGGKLAFGTSSKNAAGNGAETVPPSHLASLSDLLRSPYAGEVLSALEKAAYKTAEIVKERMPSTPLGPQPLDATHPPLLANCVWDTHIGFHAVPSMDTVHLHVISSDLVAERLRHKKHYLSFHPRVGFWLPLDEVMEMQKRGKRALPRAPHYYERMLRGPLVPLDWSPSPPGAQGAGGTSAGSEGETYKTMPELKRYLEKRWIEEMHARQGATRGTVEHVPTPVVKQASGEKADASQQPPPIKAQQTLSGSGSETESETESEGRQES</sequence>
<dbReference type="PANTHER" id="PTHR12486:SF4">
    <property type="entry name" value="APRATAXIN"/>
    <property type="match status" value="1"/>
</dbReference>
<dbReference type="GO" id="GO:1990165">
    <property type="term" value="F:single-strand break-containing DNA binding"/>
    <property type="evidence" value="ECO:0007669"/>
    <property type="project" value="TreeGrafter"/>
</dbReference>
<dbReference type="GO" id="GO:0030983">
    <property type="term" value="F:mismatched DNA binding"/>
    <property type="evidence" value="ECO:0007669"/>
    <property type="project" value="TreeGrafter"/>
</dbReference>
<feature type="region of interest" description="Disordered" evidence="1">
    <location>
        <begin position="1"/>
        <end position="68"/>
    </location>
</feature>
<evidence type="ECO:0008006" key="4">
    <source>
        <dbReference type="Google" id="ProtNLM"/>
    </source>
</evidence>
<evidence type="ECO:0000313" key="3">
    <source>
        <dbReference type="Proteomes" id="UP000245942"/>
    </source>
</evidence>
<dbReference type="Proteomes" id="UP000245942">
    <property type="component" value="Unassembled WGS sequence"/>
</dbReference>
<dbReference type="GeneID" id="37014112"/>
<keyword evidence="3" id="KW-1185">Reference proteome</keyword>
<feature type="region of interest" description="Disordered" evidence="1">
    <location>
        <begin position="328"/>
        <end position="354"/>
    </location>
</feature>
<dbReference type="STRING" id="1684307.A0A316U6W3"/>
<dbReference type="GO" id="GO:0003725">
    <property type="term" value="F:double-stranded RNA binding"/>
    <property type="evidence" value="ECO:0007669"/>
    <property type="project" value="TreeGrafter"/>
</dbReference>
<protein>
    <recommendedName>
        <fullName evidence="4">Aprataxin C2HE/C2H2/C2HC zinc finger domain-containing protein</fullName>
    </recommendedName>
</protein>
<dbReference type="AlphaFoldDB" id="A0A316U6W3"/>
<dbReference type="Gene3D" id="3.30.428.10">
    <property type="entry name" value="HIT-like"/>
    <property type="match status" value="1"/>
</dbReference>
<dbReference type="GO" id="GO:0033699">
    <property type="term" value="F:DNA 5'-adenosine monophosphate hydrolase activity"/>
    <property type="evidence" value="ECO:0007669"/>
    <property type="project" value="TreeGrafter"/>
</dbReference>
<dbReference type="InterPro" id="IPR036265">
    <property type="entry name" value="HIT-like_sf"/>
</dbReference>
<dbReference type="GO" id="GO:0005634">
    <property type="term" value="C:nucleus"/>
    <property type="evidence" value="ECO:0007669"/>
    <property type="project" value="TreeGrafter"/>
</dbReference>
<dbReference type="EMBL" id="KZ819326">
    <property type="protein sequence ID" value="PWN20979.1"/>
    <property type="molecule type" value="Genomic_DNA"/>
</dbReference>
<dbReference type="PANTHER" id="PTHR12486">
    <property type="entry name" value="APRATAXIN-RELATED"/>
    <property type="match status" value="1"/>
</dbReference>
<evidence type="ECO:0000256" key="1">
    <source>
        <dbReference type="SAM" id="MobiDB-lite"/>
    </source>
</evidence>
<gene>
    <name evidence="2" type="ORF">BCV69DRAFT_282480</name>
</gene>
<organism evidence="2 3">
    <name type="scientific">Pseudomicrostroma glucosiphilum</name>
    <dbReference type="NCBI Taxonomy" id="1684307"/>
    <lineage>
        <taxon>Eukaryota</taxon>
        <taxon>Fungi</taxon>
        <taxon>Dikarya</taxon>
        <taxon>Basidiomycota</taxon>
        <taxon>Ustilaginomycotina</taxon>
        <taxon>Exobasidiomycetes</taxon>
        <taxon>Microstromatales</taxon>
        <taxon>Microstromatales incertae sedis</taxon>
        <taxon>Pseudomicrostroma</taxon>
    </lineage>
</organism>
<evidence type="ECO:0000313" key="2">
    <source>
        <dbReference type="EMBL" id="PWN20979.1"/>
    </source>
</evidence>
<feature type="compositionally biased region" description="Low complexity" evidence="1">
    <location>
        <begin position="1"/>
        <end position="22"/>
    </location>
</feature>
<feature type="compositionally biased region" description="Low complexity" evidence="1">
    <location>
        <begin position="151"/>
        <end position="160"/>
    </location>
</feature>
<accession>A0A316U6W3</accession>
<proteinExistence type="predicted"/>
<reference evidence="2 3" key="1">
    <citation type="journal article" date="2018" name="Mol. Biol. Evol.">
        <title>Broad Genomic Sampling Reveals a Smut Pathogenic Ancestry of the Fungal Clade Ustilaginomycotina.</title>
        <authorList>
            <person name="Kijpornyongpan T."/>
            <person name="Mondo S.J."/>
            <person name="Barry K."/>
            <person name="Sandor L."/>
            <person name="Lee J."/>
            <person name="Lipzen A."/>
            <person name="Pangilinan J."/>
            <person name="LaButti K."/>
            <person name="Hainaut M."/>
            <person name="Henrissat B."/>
            <person name="Grigoriev I.V."/>
            <person name="Spatafora J.W."/>
            <person name="Aime M.C."/>
        </authorList>
    </citation>
    <scope>NUCLEOTIDE SEQUENCE [LARGE SCALE GENOMIC DNA]</scope>
    <source>
        <strain evidence="2 3">MCA 4718</strain>
    </source>
</reference>
<dbReference type="SUPFAM" id="SSF54197">
    <property type="entry name" value="HIT-like"/>
    <property type="match status" value="1"/>
</dbReference>
<feature type="region of interest" description="Disordered" evidence="1">
    <location>
        <begin position="373"/>
        <end position="431"/>
    </location>
</feature>
<dbReference type="RefSeq" id="XP_025348139.1">
    <property type="nucleotide sequence ID" value="XM_025492378.1"/>
</dbReference>
<dbReference type="OrthoDB" id="3512845at2759"/>
<dbReference type="GO" id="GO:0003697">
    <property type="term" value="F:single-stranded DNA binding"/>
    <property type="evidence" value="ECO:0007669"/>
    <property type="project" value="TreeGrafter"/>
</dbReference>
<feature type="region of interest" description="Disordered" evidence="1">
    <location>
        <begin position="108"/>
        <end position="185"/>
    </location>
</feature>